<reference evidence="2" key="1">
    <citation type="journal article" date="2019" name="Sci. Rep.">
        <title>Draft genome of Tanacetum cinerariifolium, the natural source of mosquito coil.</title>
        <authorList>
            <person name="Yamashiro T."/>
            <person name="Shiraishi A."/>
            <person name="Satake H."/>
            <person name="Nakayama K."/>
        </authorList>
    </citation>
    <scope>NUCLEOTIDE SEQUENCE</scope>
</reference>
<organism evidence="2">
    <name type="scientific">Tanacetum cinerariifolium</name>
    <name type="common">Dalmatian daisy</name>
    <name type="synonym">Chrysanthemum cinerariifolium</name>
    <dbReference type="NCBI Taxonomy" id="118510"/>
    <lineage>
        <taxon>Eukaryota</taxon>
        <taxon>Viridiplantae</taxon>
        <taxon>Streptophyta</taxon>
        <taxon>Embryophyta</taxon>
        <taxon>Tracheophyta</taxon>
        <taxon>Spermatophyta</taxon>
        <taxon>Magnoliopsida</taxon>
        <taxon>eudicotyledons</taxon>
        <taxon>Gunneridae</taxon>
        <taxon>Pentapetalae</taxon>
        <taxon>asterids</taxon>
        <taxon>campanulids</taxon>
        <taxon>Asterales</taxon>
        <taxon>Asteraceae</taxon>
        <taxon>Asteroideae</taxon>
        <taxon>Anthemideae</taxon>
        <taxon>Anthemidinae</taxon>
        <taxon>Tanacetum</taxon>
    </lineage>
</organism>
<feature type="compositionally biased region" description="Low complexity" evidence="1">
    <location>
        <begin position="8"/>
        <end position="25"/>
    </location>
</feature>
<evidence type="ECO:0000313" key="2">
    <source>
        <dbReference type="EMBL" id="GFC58083.1"/>
    </source>
</evidence>
<proteinExistence type="predicted"/>
<protein>
    <submittedName>
        <fullName evidence="2">Uncharacterized protein</fullName>
    </submittedName>
</protein>
<evidence type="ECO:0000256" key="1">
    <source>
        <dbReference type="SAM" id="MobiDB-lite"/>
    </source>
</evidence>
<dbReference type="EMBL" id="BKCJ010976153">
    <property type="protein sequence ID" value="GFC58083.1"/>
    <property type="molecule type" value="Genomic_DNA"/>
</dbReference>
<comment type="caution">
    <text evidence="2">The sequence shown here is derived from an EMBL/GenBank/DDBJ whole genome shotgun (WGS) entry which is preliminary data.</text>
</comment>
<feature type="region of interest" description="Disordered" evidence="1">
    <location>
        <begin position="1"/>
        <end position="26"/>
    </location>
</feature>
<dbReference type="AlphaFoldDB" id="A0A699Q907"/>
<feature type="non-terminal residue" evidence="2">
    <location>
        <position position="1"/>
    </location>
</feature>
<sequence>DLSSSIHPPVTTESIPTIIPTDTPPLRQYTRRARIARSSALLTIADEPASPLRDDSQGEAFPTVSGLEAKQDMANIIKTFTLPYDLPPRVTSLAADEGSMEHRLNELTDLCTRLQRKQSEMASKLTTQDLETASLKAKIKLLEDRDGGGDNPSGEDTTIKGRSLETGEEAASILTSGVQVSVPPTAEVATVSIPPAGEIPTAFLTLPSSLYLSFLSRV</sequence>
<name>A0A699Q907_TANCI</name>
<gene>
    <name evidence="2" type="ORF">Tci_830053</name>
</gene>
<accession>A0A699Q907</accession>